<dbReference type="Gene3D" id="3.30.60.20">
    <property type="match status" value="1"/>
</dbReference>
<feature type="domain" description="Ras-associating" evidence="14">
    <location>
        <begin position="327"/>
        <end position="429"/>
    </location>
</feature>
<dbReference type="SUPFAM" id="SSF57889">
    <property type="entry name" value="Cysteine-rich domain"/>
    <property type="match status" value="1"/>
</dbReference>
<evidence type="ECO:0000256" key="6">
    <source>
        <dbReference type="ARBA" id="ARBA00022741"/>
    </source>
</evidence>
<dbReference type="InterPro" id="IPR046349">
    <property type="entry name" value="C1-like_sf"/>
</dbReference>
<dbReference type="Pfam" id="PF00130">
    <property type="entry name" value="C1_1"/>
    <property type="match status" value="1"/>
</dbReference>
<evidence type="ECO:0000256" key="5">
    <source>
        <dbReference type="ARBA" id="ARBA00022737"/>
    </source>
</evidence>
<dbReference type="PROSITE" id="PS50200">
    <property type="entry name" value="RA"/>
    <property type="match status" value="2"/>
</dbReference>
<reference evidence="15 16" key="2">
    <citation type="submission" date="2018-11" db="EMBL/GenBank/DDBJ databases">
        <authorList>
            <consortium name="Pathogen Informatics"/>
        </authorList>
    </citation>
    <scope>NUCLEOTIDE SEQUENCE [LARGE SCALE GENOMIC DNA]</scope>
    <source>
        <strain evidence="15 16">NST_G2</strain>
    </source>
</reference>
<dbReference type="OrthoDB" id="242257at2759"/>
<dbReference type="PANTHER" id="PTHR11255:SF54">
    <property type="entry name" value="DIACYLGLYCEROL KINASE THETA"/>
    <property type="match status" value="1"/>
</dbReference>
<dbReference type="WBParaSite" id="SSLN_0001434101-mRNA-1">
    <property type="protein sequence ID" value="SSLN_0001434101-mRNA-1"/>
    <property type="gene ID" value="SSLN_0001434101"/>
</dbReference>
<feature type="region of interest" description="Disordered" evidence="11">
    <location>
        <begin position="1"/>
        <end position="61"/>
    </location>
</feature>
<dbReference type="InterPro" id="IPR000159">
    <property type="entry name" value="RA_dom"/>
</dbReference>
<keyword evidence="5" id="KW-0677">Repeat</keyword>
<dbReference type="InterPro" id="IPR017438">
    <property type="entry name" value="ATP-NAD_kinase_N"/>
</dbReference>
<dbReference type="PANTHER" id="PTHR11255">
    <property type="entry name" value="DIACYLGLYCEROL KINASE"/>
    <property type="match status" value="1"/>
</dbReference>
<protein>
    <recommendedName>
        <fullName evidence="2">diacylglycerol kinase (ATP)</fullName>
        <ecNumber evidence="2">2.7.1.107</ecNumber>
    </recommendedName>
</protein>
<evidence type="ECO:0000256" key="7">
    <source>
        <dbReference type="ARBA" id="ARBA00022771"/>
    </source>
</evidence>
<evidence type="ECO:0000259" key="13">
    <source>
        <dbReference type="PROSITE" id="PS50146"/>
    </source>
</evidence>
<evidence type="ECO:0000259" key="14">
    <source>
        <dbReference type="PROSITE" id="PS50200"/>
    </source>
</evidence>
<evidence type="ECO:0000313" key="15">
    <source>
        <dbReference type="EMBL" id="VDM00203.1"/>
    </source>
</evidence>
<keyword evidence="10" id="KW-0067">ATP-binding</keyword>
<keyword evidence="9" id="KW-0862">Zinc</keyword>
<dbReference type="Gene3D" id="3.40.50.10330">
    <property type="entry name" value="Probable inorganic polyphosphate/atp-NAD kinase, domain 1"/>
    <property type="match status" value="1"/>
</dbReference>
<evidence type="ECO:0000259" key="12">
    <source>
        <dbReference type="PROSITE" id="PS50081"/>
    </source>
</evidence>
<keyword evidence="7" id="KW-0863">Zinc-finger</keyword>
<dbReference type="SMART" id="SM00046">
    <property type="entry name" value="DAGKc"/>
    <property type="match status" value="1"/>
</dbReference>
<dbReference type="InterPro" id="IPR029071">
    <property type="entry name" value="Ubiquitin-like_domsf"/>
</dbReference>
<keyword evidence="16" id="KW-1185">Reference proteome</keyword>
<dbReference type="PROSITE" id="PS50146">
    <property type="entry name" value="DAGK"/>
    <property type="match status" value="1"/>
</dbReference>
<evidence type="ECO:0000256" key="9">
    <source>
        <dbReference type="ARBA" id="ARBA00022833"/>
    </source>
</evidence>
<dbReference type="Pfam" id="PF24099">
    <property type="entry name" value="RBD_DGKtheta"/>
    <property type="match status" value="1"/>
</dbReference>
<dbReference type="InterPro" id="IPR056392">
    <property type="entry name" value="DGKtheta_RBD"/>
</dbReference>
<dbReference type="FunFam" id="3.30.60.20:FF:000002">
    <property type="entry name" value="Diacylglycerol kinase"/>
    <property type="match status" value="1"/>
</dbReference>
<dbReference type="Pfam" id="PF00781">
    <property type="entry name" value="DAGK_cat"/>
    <property type="match status" value="1"/>
</dbReference>
<dbReference type="InterPro" id="IPR037607">
    <property type="entry name" value="DGK"/>
</dbReference>
<dbReference type="AlphaFoldDB" id="A0A183TBG9"/>
<keyword evidence="6" id="KW-0547">Nucleotide-binding</keyword>
<evidence type="ECO:0000256" key="10">
    <source>
        <dbReference type="ARBA" id="ARBA00022840"/>
    </source>
</evidence>
<organism evidence="17">
    <name type="scientific">Schistocephalus solidus</name>
    <name type="common">Tapeworm</name>
    <dbReference type="NCBI Taxonomy" id="70667"/>
    <lineage>
        <taxon>Eukaryota</taxon>
        <taxon>Metazoa</taxon>
        <taxon>Spiralia</taxon>
        <taxon>Lophotrochozoa</taxon>
        <taxon>Platyhelminthes</taxon>
        <taxon>Cestoda</taxon>
        <taxon>Eucestoda</taxon>
        <taxon>Diphyllobothriidea</taxon>
        <taxon>Diphyllobothriidae</taxon>
        <taxon>Schistocephalus</taxon>
    </lineage>
</organism>
<dbReference type="GO" id="GO:0016020">
    <property type="term" value="C:membrane"/>
    <property type="evidence" value="ECO:0007669"/>
    <property type="project" value="UniProtKB-SubCell"/>
</dbReference>
<dbReference type="SMART" id="SM00109">
    <property type="entry name" value="C1"/>
    <property type="match status" value="1"/>
</dbReference>
<evidence type="ECO:0000313" key="17">
    <source>
        <dbReference type="WBParaSite" id="SSLN_0001434101-mRNA-1"/>
    </source>
</evidence>
<evidence type="ECO:0000313" key="16">
    <source>
        <dbReference type="Proteomes" id="UP000275846"/>
    </source>
</evidence>
<dbReference type="GO" id="GO:0005524">
    <property type="term" value="F:ATP binding"/>
    <property type="evidence" value="ECO:0007669"/>
    <property type="project" value="UniProtKB-KW"/>
</dbReference>
<dbReference type="GO" id="GO:0004143">
    <property type="term" value="F:ATP-dependent diacylglycerol kinase activity"/>
    <property type="evidence" value="ECO:0007669"/>
    <property type="project" value="UniProtKB-EC"/>
</dbReference>
<keyword evidence="8" id="KW-0418">Kinase</keyword>
<dbReference type="PROSITE" id="PS00479">
    <property type="entry name" value="ZF_DAG_PE_1"/>
    <property type="match status" value="1"/>
</dbReference>
<name>A0A183TBG9_SCHSO</name>
<dbReference type="InterPro" id="IPR001206">
    <property type="entry name" value="Diacylglycerol_kinase_cat_dom"/>
</dbReference>
<dbReference type="EC" id="2.7.1.107" evidence="2"/>
<gene>
    <name evidence="15" type="ORF">SSLN_LOCUS13817</name>
</gene>
<dbReference type="Gene3D" id="3.10.20.90">
    <property type="entry name" value="Phosphatidylinositol 3-kinase Catalytic Subunit, Chain A, domain 1"/>
    <property type="match status" value="1"/>
</dbReference>
<dbReference type="PROSITE" id="PS50081">
    <property type="entry name" value="ZF_DAG_PE_2"/>
    <property type="match status" value="1"/>
</dbReference>
<evidence type="ECO:0000256" key="11">
    <source>
        <dbReference type="SAM" id="MobiDB-lite"/>
    </source>
</evidence>
<comment type="similarity">
    <text evidence="1">Belongs to the eukaryotic diacylglycerol kinase family.</text>
</comment>
<dbReference type="InterPro" id="IPR016064">
    <property type="entry name" value="NAD/diacylglycerol_kinase_sf"/>
</dbReference>
<sequence>MAVSELSAFRIPSGPPPTSVVLPDLAVSGRSQRTARPVIAEETDDSSTTPSTSVGGGGETGSRGMAAYAAYAMKSMSGSTGGSNDTSGLPTLPPSPLPFNVSPQVDGPVHHWREGNLPVNSKCGSCKKTCWSAECLTGMRCEWCGVTVHYTCYRNLPVECDYGALRDIMLPPQAVMIPRTSLLIEHIAGIPKPQPDFFPGLPALMDGFSSSGESLDESGFERRTTRDKSDRDFDDYVRVYDGMDRYRRHQCRYLSLGKNVSVRKVVELSLKAFQLPPDEENDFYLVEINERDGSEHRLDPNTAFKRQLQFETRRPQIILRYMERTENREYINVYTGSLTKYADINTPSIRVAIMPETSAHEVLVLSLYRLGVGHLDAKNFNLVETVVDRGLVERVLQPTDKPWDIIDNVRLESVRALRLTRFYIRSVKDTCGHGISLFVGNLKKGLSQRLYEIILLERLGYQNKWDYIEVIYYDFGSLVIVYTNAEKADEAYRLLKNSTFEDRPILAMILPRIQPERVLEGTQPLLVFVNVKSGGCQGLELITSFRKLLNPHQVFNLEYGGPLSGLHCFRHLKRFKILVCGGDGTVGWALACLDNVGQDAACPTPPMAILPLGTGNDLARVLHWGPGYTGTEDPLTILR</sequence>
<reference evidence="17" key="1">
    <citation type="submission" date="2016-06" db="UniProtKB">
        <authorList>
            <consortium name="WormBaseParasite"/>
        </authorList>
    </citation>
    <scope>IDENTIFICATION</scope>
</reference>
<keyword evidence="4" id="KW-0479">Metal-binding</keyword>
<dbReference type="InterPro" id="IPR002219">
    <property type="entry name" value="PKC_DAG/PE"/>
</dbReference>
<dbReference type="SUPFAM" id="SSF54236">
    <property type="entry name" value="Ubiquitin-like"/>
    <property type="match status" value="1"/>
</dbReference>
<feature type="domain" description="DAGKc" evidence="13">
    <location>
        <begin position="520"/>
        <end position="639"/>
    </location>
</feature>
<evidence type="ECO:0000256" key="3">
    <source>
        <dbReference type="ARBA" id="ARBA00022679"/>
    </source>
</evidence>
<proteinExistence type="inferred from homology"/>
<feature type="domain" description="Ras-associating" evidence="14">
    <location>
        <begin position="233"/>
        <end position="324"/>
    </location>
</feature>
<feature type="domain" description="Phorbol-ester/DAG-type" evidence="12">
    <location>
        <begin position="109"/>
        <end position="160"/>
    </location>
</feature>
<dbReference type="EMBL" id="UYSU01038396">
    <property type="protein sequence ID" value="VDM00203.1"/>
    <property type="molecule type" value="Genomic_DNA"/>
</dbReference>
<dbReference type="STRING" id="70667.A0A183TBG9"/>
<evidence type="ECO:0000256" key="1">
    <source>
        <dbReference type="ARBA" id="ARBA00009280"/>
    </source>
</evidence>
<dbReference type="CDD" id="cd17111">
    <property type="entry name" value="RA1_DAGK-theta"/>
    <property type="match status" value="1"/>
</dbReference>
<accession>A0A183TBG9</accession>
<dbReference type="SUPFAM" id="SSF111331">
    <property type="entry name" value="NAD kinase/diacylglycerol kinase-like"/>
    <property type="match status" value="1"/>
</dbReference>
<dbReference type="Proteomes" id="UP000275846">
    <property type="component" value="Unassembled WGS sequence"/>
</dbReference>
<dbReference type="CDD" id="cd20854">
    <property type="entry name" value="C1_DGKtheta_typeV_rpt3"/>
    <property type="match status" value="1"/>
</dbReference>
<evidence type="ECO:0000256" key="2">
    <source>
        <dbReference type="ARBA" id="ARBA00012133"/>
    </source>
</evidence>
<dbReference type="GO" id="GO:0008270">
    <property type="term" value="F:zinc ion binding"/>
    <property type="evidence" value="ECO:0007669"/>
    <property type="project" value="UniProtKB-KW"/>
</dbReference>
<evidence type="ECO:0000256" key="8">
    <source>
        <dbReference type="ARBA" id="ARBA00022777"/>
    </source>
</evidence>
<dbReference type="SMART" id="SM00314">
    <property type="entry name" value="RA"/>
    <property type="match status" value="2"/>
</dbReference>
<evidence type="ECO:0000256" key="4">
    <source>
        <dbReference type="ARBA" id="ARBA00022723"/>
    </source>
</evidence>
<keyword evidence="3" id="KW-0808">Transferase</keyword>
<dbReference type="GO" id="GO:0007165">
    <property type="term" value="P:signal transduction"/>
    <property type="evidence" value="ECO:0007669"/>
    <property type="project" value="InterPro"/>
</dbReference>
<dbReference type="Pfam" id="PF00788">
    <property type="entry name" value="RA"/>
    <property type="match status" value="2"/>
</dbReference>